<dbReference type="Pfam" id="PF00364">
    <property type="entry name" value="Biotin_lipoyl"/>
    <property type="match status" value="1"/>
</dbReference>
<sequence>MKKVVSPMPGKVVKINVSQGDCVKNDQEVIIIESMKMEIPVCSQNSGKVMEINVSEGDAVPQGTVLLAIE</sequence>
<dbReference type="Gene3D" id="2.40.50.100">
    <property type="match status" value="1"/>
</dbReference>
<proteinExistence type="predicted"/>
<reference evidence="3 4" key="1">
    <citation type="submission" date="2016-10" db="EMBL/GenBank/DDBJ databases">
        <title>Complete Genome Sequence of Peptococcaceae strain DCMF.</title>
        <authorList>
            <person name="Edwards R.J."/>
            <person name="Holland S.I."/>
            <person name="Deshpande N.P."/>
            <person name="Wong Y.K."/>
            <person name="Ertan H."/>
            <person name="Manefield M."/>
            <person name="Russell T.L."/>
            <person name="Lee M.J."/>
        </authorList>
    </citation>
    <scope>NUCLEOTIDE SEQUENCE [LARGE SCALE GENOMIC DNA]</scope>
    <source>
        <strain evidence="3 4">DCMF</strain>
    </source>
</reference>
<keyword evidence="1" id="KW-0092">Biotin</keyword>
<evidence type="ECO:0000313" key="3">
    <source>
        <dbReference type="EMBL" id="ATW24451.1"/>
    </source>
</evidence>
<evidence type="ECO:0000259" key="2">
    <source>
        <dbReference type="PROSITE" id="PS50968"/>
    </source>
</evidence>
<dbReference type="PROSITE" id="PS50968">
    <property type="entry name" value="BIOTINYL_LIPOYL"/>
    <property type="match status" value="1"/>
</dbReference>
<keyword evidence="4" id="KW-1185">Reference proteome</keyword>
<accession>A0A3G1KPR6</accession>
<dbReference type="PANTHER" id="PTHR45266">
    <property type="entry name" value="OXALOACETATE DECARBOXYLASE ALPHA CHAIN"/>
    <property type="match status" value="1"/>
</dbReference>
<dbReference type="SUPFAM" id="SSF51230">
    <property type="entry name" value="Single hybrid motif"/>
    <property type="match status" value="1"/>
</dbReference>
<gene>
    <name evidence="3" type="ORF">DCMF_06355</name>
</gene>
<dbReference type="FunFam" id="2.40.50.100:FF:000003">
    <property type="entry name" value="Acetyl-CoA carboxylase biotin carboxyl carrier protein"/>
    <property type="match status" value="1"/>
</dbReference>
<dbReference type="Proteomes" id="UP000323521">
    <property type="component" value="Chromosome"/>
</dbReference>
<dbReference type="OrthoDB" id="163546at2"/>
<dbReference type="CDD" id="cd06850">
    <property type="entry name" value="biotinyl_domain"/>
    <property type="match status" value="1"/>
</dbReference>
<dbReference type="AlphaFoldDB" id="A0A3G1KPR6"/>
<dbReference type="RefSeq" id="WP_148133647.1">
    <property type="nucleotide sequence ID" value="NZ_CP017634.1"/>
</dbReference>
<organism evidence="3 4">
    <name type="scientific">Formimonas warabiya</name>
    <dbReference type="NCBI Taxonomy" id="1761012"/>
    <lineage>
        <taxon>Bacteria</taxon>
        <taxon>Bacillati</taxon>
        <taxon>Bacillota</taxon>
        <taxon>Clostridia</taxon>
        <taxon>Eubacteriales</taxon>
        <taxon>Peptococcaceae</taxon>
        <taxon>Candidatus Formimonas</taxon>
    </lineage>
</organism>
<dbReference type="PANTHER" id="PTHR45266:SF3">
    <property type="entry name" value="OXALOACETATE DECARBOXYLASE ALPHA CHAIN"/>
    <property type="match status" value="1"/>
</dbReference>
<feature type="domain" description="Lipoyl-binding" evidence="2">
    <location>
        <begin position="1"/>
        <end position="70"/>
    </location>
</feature>
<dbReference type="InterPro" id="IPR000089">
    <property type="entry name" value="Biotin_lipoyl"/>
</dbReference>
<dbReference type="KEGG" id="fwa:DCMF_06355"/>
<evidence type="ECO:0000313" key="4">
    <source>
        <dbReference type="Proteomes" id="UP000323521"/>
    </source>
</evidence>
<protein>
    <submittedName>
        <fullName evidence="3">Acetyl-CoA carboxylase biotin carboxyl carrier protein subunit</fullName>
    </submittedName>
</protein>
<dbReference type="InterPro" id="IPR050709">
    <property type="entry name" value="Biotin_Carboxyl_Carrier/Decarb"/>
</dbReference>
<dbReference type="EMBL" id="CP017634">
    <property type="protein sequence ID" value="ATW24451.1"/>
    <property type="molecule type" value="Genomic_DNA"/>
</dbReference>
<name>A0A3G1KPR6_FORW1</name>
<dbReference type="InterPro" id="IPR011053">
    <property type="entry name" value="Single_hybrid_motif"/>
</dbReference>
<evidence type="ECO:0000256" key="1">
    <source>
        <dbReference type="ARBA" id="ARBA00023267"/>
    </source>
</evidence>